<sequence length="684" mass="78263">MSVLGDDGLGYDLARKLETLGMWRAWLGDSLYSNFLHSLSSPASWQSFMRTDDSKSKSHFQLQLRARALLFDKASVSLFLRSKTVAAVSNLNPNYLQLHGDDVYFTLEDEDQRREGGGVGATTKRYKNEELPETWYTQFMEKRKLKRPYRLSFGDRESDKRSPEQMSTYFRLVARHKRRCQYLGSGNSNLESTSNMRSSSVLDGSHSVDDDFVFFPETMFMFNCVPDSAIPPIIRARDNQKIEFRGAFDSLPQTRNPVMIERLGISVEQGGSLHRGKNGSEGHKKLSEEQALQMSQKVVACLLTRVGFDGASEIPMEVFSQLLRCHISKLGRILRVLADSYRKQCSAVELLKMFLQTAGFSHFSMFPFLFFAFGNAFFPAFVPYLEWLLSEYATAIDLHSNVVNLMEIVKEGARNTAEPTHQQAHGIQSQFHSQHQNLLRLPQQLQIPRQMHPQMQPMVHSQNFTLQQQQQLERLRRRQPSTPRPGMDVDKDKPLVQVKVENPPELPLDNNAFNAFHSRQPQMQFRQHQQIAAMSNLQAQSNNQLRQLASLQVPQMQTSNMGMVRAPPVKVEGFQELMGGDAALKHDTEENKLTSPSSHMIIFVFCEHPIFPWQHKARLYHGKARRFLQANSGRREVHGRQVKEDGVPMLTLGQILDKCLGKLFLIINPSARYLSTTKYVNKHL</sequence>
<dbReference type="Gene3D" id="1.10.20.10">
    <property type="entry name" value="Histone, subunit A"/>
    <property type="match status" value="1"/>
</dbReference>
<evidence type="ECO:0000313" key="3">
    <source>
        <dbReference type="Proteomes" id="UP001164929"/>
    </source>
</evidence>
<accession>A0AAD6QG75</accession>
<keyword evidence="3" id="KW-1185">Reference proteome</keyword>
<dbReference type="PANTHER" id="PTHR37604:SF1">
    <property type="entry name" value="TRANSCRIPTION INITIATION FACTOR TFIID SUBUNIT"/>
    <property type="match status" value="1"/>
</dbReference>
<name>A0AAD6QG75_9ROSI</name>
<proteinExistence type="predicted"/>
<dbReference type="Proteomes" id="UP001164929">
    <property type="component" value="Chromosome 7"/>
</dbReference>
<protein>
    <recommendedName>
        <fullName evidence="4">Bromodomain associated domain-containing protein</fullName>
    </recommendedName>
</protein>
<dbReference type="AlphaFoldDB" id="A0AAD6QG75"/>
<organism evidence="2 3">
    <name type="scientific">Populus alba x Populus x berolinensis</name>
    <dbReference type="NCBI Taxonomy" id="444605"/>
    <lineage>
        <taxon>Eukaryota</taxon>
        <taxon>Viridiplantae</taxon>
        <taxon>Streptophyta</taxon>
        <taxon>Embryophyta</taxon>
        <taxon>Tracheophyta</taxon>
        <taxon>Spermatophyta</taxon>
        <taxon>Magnoliopsida</taxon>
        <taxon>eudicotyledons</taxon>
        <taxon>Gunneridae</taxon>
        <taxon>Pentapetalae</taxon>
        <taxon>rosids</taxon>
        <taxon>fabids</taxon>
        <taxon>Malpighiales</taxon>
        <taxon>Salicaceae</taxon>
        <taxon>Saliceae</taxon>
        <taxon>Populus</taxon>
    </lineage>
</organism>
<evidence type="ECO:0000256" key="1">
    <source>
        <dbReference type="SAM" id="MobiDB-lite"/>
    </source>
</evidence>
<dbReference type="EMBL" id="JAQIZT010000007">
    <property type="protein sequence ID" value="KAJ6989816.1"/>
    <property type="molecule type" value="Genomic_DNA"/>
</dbReference>
<feature type="region of interest" description="Disordered" evidence="1">
    <location>
        <begin position="464"/>
        <end position="490"/>
    </location>
</feature>
<comment type="caution">
    <text evidence="2">The sequence shown here is derived from an EMBL/GenBank/DDBJ whole genome shotgun (WGS) entry which is preliminary data.</text>
</comment>
<dbReference type="InterPro" id="IPR009072">
    <property type="entry name" value="Histone-fold"/>
</dbReference>
<dbReference type="GO" id="GO:0046982">
    <property type="term" value="F:protein heterodimerization activity"/>
    <property type="evidence" value="ECO:0007669"/>
    <property type="project" value="InterPro"/>
</dbReference>
<dbReference type="PANTHER" id="PTHR37604">
    <property type="entry name" value="TRANSCRIPTION INITIATION FACTOR TFIID SUBUNIT"/>
    <property type="match status" value="1"/>
</dbReference>
<evidence type="ECO:0000313" key="2">
    <source>
        <dbReference type="EMBL" id="KAJ6989816.1"/>
    </source>
</evidence>
<gene>
    <name evidence="2" type="ORF">NC653_018351</name>
</gene>
<reference evidence="2" key="1">
    <citation type="journal article" date="2023" name="Mol. Ecol. Resour.">
        <title>Chromosome-level genome assembly of a triploid poplar Populus alba 'Berolinensis'.</title>
        <authorList>
            <person name="Chen S."/>
            <person name="Yu Y."/>
            <person name="Wang X."/>
            <person name="Wang S."/>
            <person name="Zhang T."/>
            <person name="Zhou Y."/>
            <person name="He R."/>
            <person name="Meng N."/>
            <person name="Wang Y."/>
            <person name="Liu W."/>
            <person name="Liu Z."/>
            <person name="Liu J."/>
            <person name="Guo Q."/>
            <person name="Huang H."/>
            <person name="Sederoff R.R."/>
            <person name="Wang G."/>
            <person name="Qu G."/>
            <person name="Chen S."/>
        </authorList>
    </citation>
    <scope>NUCLEOTIDE SEQUENCE</scope>
    <source>
        <strain evidence="2">SC-2020</strain>
    </source>
</reference>
<evidence type="ECO:0008006" key="4">
    <source>
        <dbReference type="Google" id="ProtNLM"/>
    </source>
</evidence>